<dbReference type="AlphaFoldDB" id="A0A9Q5N272"/>
<dbReference type="EC" id="6.3.4.19" evidence="1"/>
<protein>
    <recommendedName>
        <fullName evidence="1">tRNA(Ile)-lysidine synthetase</fullName>
        <ecNumber evidence="1">6.3.4.19</ecNumber>
    </recommendedName>
</protein>
<keyword evidence="5" id="KW-0067">ATP-binding</keyword>
<gene>
    <name evidence="9" type="ORF">A7U60_g6130</name>
</gene>
<dbReference type="NCBIfam" id="TIGR02432">
    <property type="entry name" value="lysidine_TilS_N"/>
    <property type="match status" value="1"/>
</dbReference>
<sequence>MLRIFSRSRKACARIPAVYVQTRTCSASSSASEQRNIVSLDEFEKYFQRCLPPQSKEHNIAVAFSGGPDSTCLLYLLKQLSNTAKAQHPCNVTAVTIDHGLQTASSQMTMKCASIAESLQVRHVILRIPWGVEPFPPVPSKGSSFEKLAREARYHLLLSALKKESISTIAFGHHADDQVETALLRISRGSTEAGVAGMKARRLWGMGFGSTPENLGWAGQDGMSRWIIRPLLHFPKERLVATCHKAGLDFVVDKTNFQPDIALRNRIRHHLGDASSTDLAEGTKALLDMATRVASSESGAGREHGSRQTDCSPSLAQLRTAVESISDFVEKVSYEGKVQSS</sequence>
<dbReference type="OrthoDB" id="434144at2759"/>
<evidence type="ECO:0000259" key="8">
    <source>
        <dbReference type="Pfam" id="PF01171"/>
    </source>
</evidence>
<dbReference type="SUPFAM" id="SSF52402">
    <property type="entry name" value="Adenine nucleotide alpha hydrolases-like"/>
    <property type="match status" value="1"/>
</dbReference>
<dbReference type="GO" id="GO:0005524">
    <property type="term" value="F:ATP binding"/>
    <property type="evidence" value="ECO:0007669"/>
    <property type="project" value="UniProtKB-KW"/>
</dbReference>
<comment type="caution">
    <text evidence="9">The sequence shown here is derived from an EMBL/GenBank/DDBJ whole genome shotgun (WGS) entry which is preliminary data.</text>
</comment>
<evidence type="ECO:0000256" key="2">
    <source>
        <dbReference type="ARBA" id="ARBA00022598"/>
    </source>
</evidence>
<evidence type="ECO:0000256" key="3">
    <source>
        <dbReference type="ARBA" id="ARBA00022694"/>
    </source>
</evidence>
<accession>A0A9Q5N272</accession>
<dbReference type="GO" id="GO:0032267">
    <property type="term" value="F:tRNA(Ile)-lysidine synthase activity"/>
    <property type="evidence" value="ECO:0007669"/>
    <property type="project" value="UniProtKB-EC"/>
</dbReference>
<evidence type="ECO:0000256" key="5">
    <source>
        <dbReference type="ARBA" id="ARBA00022840"/>
    </source>
</evidence>
<keyword evidence="3" id="KW-0819">tRNA processing</keyword>
<dbReference type="Pfam" id="PF01171">
    <property type="entry name" value="ATP_bind_3"/>
    <property type="match status" value="1"/>
</dbReference>
<dbReference type="EMBL" id="LNZH02000199">
    <property type="protein sequence ID" value="OCB86672.1"/>
    <property type="molecule type" value="Genomic_DNA"/>
</dbReference>
<feature type="domain" description="tRNA(Ile)-lysidine/2-thiocytidine synthase N-terminal" evidence="8">
    <location>
        <begin position="60"/>
        <end position="269"/>
    </location>
</feature>
<keyword evidence="4" id="KW-0547">Nucleotide-binding</keyword>
<dbReference type="HAMAP" id="MF_01161">
    <property type="entry name" value="tRNA_Ile_lys_synt"/>
    <property type="match status" value="1"/>
</dbReference>
<dbReference type="InterPro" id="IPR012094">
    <property type="entry name" value="tRNA_Ile_lys_synt"/>
</dbReference>
<dbReference type="PANTHER" id="PTHR43033">
    <property type="entry name" value="TRNA(ILE)-LYSIDINE SYNTHASE-RELATED"/>
    <property type="match status" value="1"/>
</dbReference>
<organism evidence="9 10">
    <name type="scientific">Sanghuangporus baumii</name>
    <name type="common">Phellinus baumii</name>
    <dbReference type="NCBI Taxonomy" id="108892"/>
    <lineage>
        <taxon>Eukaryota</taxon>
        <taxon>Fungi</taxon>
        <taxon>Dikarya</taxon>
        <taxon>Basidiomycota</taxon>
        <taxon>Agaricomycotina</taxon>
        <taxon>Agaricomycetes</taxon>
        <taxon>Hymenochaetales</taxon>
        <taxon>Hymenochaetaceae</taxon>
        <taxon>Sanghuangporus</taxon>
    </lineage>
</organism>
<evidence type="ECO:0000256" key="6">
    <source>
        <dbReference type="ARBA" id="ARBA00048539"/>
    </source>
</evidence>
<dbReference type="Gene3D" id="3.40.50.620">
    <property type="entry name" value="HUPs"/>
    <property type="match status" value="1"/>
</dbReference>
<reference evidence="9" key="1">
    <citation type="submission" date="2016-06" db="EMBL/GenBank/DDBJ databases">
        <title>Draft Genome sequence of the fungus Inonotus baumii.</title>
        <authorList>
            <person name="Zhu H."/>
            <person name="Lin W."/>
        </authorList>
    </citation>
    <scope>NUCLEOTIDE SEQUENCE</scope>
    <source>
        <strain evidence="9">821</strain>
    </source>
</reference>
<evidence type="ECO:0000256" key="4">
    <source>
        <dbReference type="ARBA" id="ARBA00022741"/>
    </source>
</evidence>
<comment type="catalytic activity">
    <reaction evidence="6">
        <text>cytidine(34) in tRNA(Ile2) + L-lysine + ATP = lysidine(34) in tRNA(Ile2) + AMP + diphosphate + H(+)</text>
        <dbReference type="Rhea" id="RHEA:43744"/>
        <dbReference type="Rhea" id="RHEA-COMP:10625"/>
        <dbReference type="Rhea" id="RHEA-COMP:10670"/>
        <dbReference type="ChEBI" id="CHEBI:15378"/>
        <dbReference type="ChEBI" id="CHEBI:30616"/>
        <dbReference type="ChEBI" id="CHEBI:32551"/>
        <dbReference type="ChEBI" id="CHEBI:33019"/>
        <dbReference type="ChEBI" id="CHEBI:82748"/>
        <dbReference type="ChEBI" id="CHEBI:83665"/>
        <dbReference type="ChEBI" id="CHEBI:456215"/>
        <dbReference type="EC" id="6.3.4.19"/>
    </reaction>
</comment>
<evidence type="ECO:0000256" key="7">
    <source>
        <dbReference type="SAM" id="MobiDB-lite"/>
    </source>
</evidence>
<dbReference type="InterPro" id="IPR014729">
    <property type="entry name" value="Rossmann-like_a/b/a_fold"/>
</dbReference>
<evidence type="ECO:0000256" key="1">
    <source>
        <dbReference type="ARBA" id="ARBA00013267"/>
    </source>
</evidence>
<feature type="region of interest" description="Disordered" evidence="7">
    <location>
        <begin position="294"/>
        <end position="314"/>
    </location>
</feature>
<evidence type="ECO:0000313" key="9">
    <source>
        <dbReference type="EMBL" id="OCB86672.1"/>
    </source>
</evidence>
<dbReference type="InterPro" id="IPR012795">
    <property type="entry name" value="tRNA_Ile_lys_synt_N"/>
</dbReference>
<dbReference type="PANTHER" id="PTHR43033:SF1">
    <property type="entry name" value="TRNA(ILE)-LYSIDINE SYNTHASE-RELATED"/>
    <property type="match status" value="1"/>
</dbReference>
<keyword evidence="2" id="KW-0436">Ligase</keyword>
<name>A0A9Q5N272_SANBA</name>
<dbReference type="Proteomes" id="UP000757232">
    <property type="component" value="Unassembled WGS sequence"/>
</dbReference>
<evidence type="ECO:0000313" key="10">
    <source>
        <dbReference type="Proteomes" id="UP000757232"/>
    </source>
</evidence>
<keyword evidence="10" id="KW-1185">Reference proteome</keyword>
<dbReference type="CDD" id="cd01992">
    <property type="entry name" value="TilS_N"/>
    <property type="match status" value="1"/>
</dbReference>
<proteinExistence type="inferred from homology"/>
<dbReference type="InterPro" id="IPR011063">
    <property type="entry name" value="TilS/TtcA_N"/>
</dbReference>
<dbReference type="GO" id="GO:0008033">
    <property type="term" value="P:tRNA processing"/>
    <property type="evidence" value="ECO:0007669"/>
    <property type="project" value="UniProtKB-KW"/>
</dbReference>